<dbReference type="RefSeq" id="XP_007768256.1">
    <property type="nucleotide sequence ID" value="XM_007770066.1"/>
</dbReference>
<evidence type="ECO:0000256" key="2">
    <source>
        <dbReference type="ARBA" id="ARBA00022692"/>
    </source>
</evidence>
<evidence type="ECO:0000256" key="4">
    <source>
        <dbReference type="ARBA" id="ARBA00023136"/>
    </source>
</evidence>
<dbReference type="PANTHER" id="PTHR12714">
    <property type="entry name" value="PROTEIN-S ISOPRENYLCYSTEINE O-METHYLTRANSFERASE"/>
    <property type="match status" value="1"/>
</dbReference>
<dbReference type="Proteomes" id="UP000053558">
    <property type="component" value="Unassembled WGS sequence"/>
</dbReference>
<organism evidence="6 7">
    <name type="scientific">Coniophora puteana (strain RWD-64-598)</name>
    <name type="common">Brown rot fungus</name>
    <dbReference type="NCBI Taxonomy" id="741705"/>
    <lineage>
        <taxon>Eukaryota</taxon>
        <taxon>Fungi</taxon>
        <taxon>Dikarya</taxon>
        <taxon>Basidiomycota</taxon>
        <taxon>Agaricomycotina</taxon>
        <taxon>Agaricomycetes</taxon>
        <taxon>Agaricomycetidae</taxon>
        <taxon>Boletales</taxon>
        <taxon>Coniophorineae</taxon>
        <taxon>Coniophoraceae</taxon>
        <taxon>Coniophora</taxon>
    </lineage>
</organism>
<dbReference type="KEGG" id="cput:CONPUDRAFT_56307"/>
<dbReference type="GeneID" id="19207783"/>
<reference evidence="7" key="1">
    <citation type="journal article" date="2012" name="Science">
        <title>The Paleozoic origin of enzymatic lignin decomposition reconstructed from 31 fungal genomes.</title>
        <authorList>
            <person name="Floudas D."/>
            <person name="Binder M."/>
            <person name="Riley R."/>
            <person name="Barry K."/>
            <person name="Blanchette R.A."/>
            <person name="Henrissat B."/>
            <person name="Martinez A.T."/>
            <person name="Otillar R."/>
            <person name="Spatafora J.W."/>
            <person name="Yadav J.S."/>
            <person name="Aerts A."/>
            <person name="Benoit I."/>
            <person name="Boyd A."/>
            <person name="Carlson A."/>
            <person name="Copeland A."/>
            <person name="Coutinho P.M."/>
            <person name="de Vries R.P."/>
            <person name="Ferreira P."/>
            <person name="Findley K."/>
            <person name="Foster B."/>
            <person name="Gaskell J."/>
            <person name="Glotzer D."/>
            <person name="Gorecki P."/>
            <person name="Heitman J."/>
            <person name="Hesse C."/>
            <person name="Hori C."/>
            <person name="Igarashi K."/>
            <person name="Jurgens J.A."/>
            <person name="Kallen N."/>
            <person name="Kersten P."/>
            <person name="Kohler A."/>
            <person name="Kuees U."/>
            <person name="Kumar T.K.A."/>
            <person name="Kuo A."/>
            <person name="LaButti K."/>
            <person name="Larrondo L.F."/>
            <person name="Lindquist E."/>
            <person name="Ling A."/>
            <person name="Lombard V."/>
            <person name="Lucas S."/>
            <person name="Lundell T."/>
            <person name="Martin R."/>
            <person name="McLaughlin D.J."/>
            <person name="Morgenstern I."/>
            <person name="Morin E."/>
            <person name="Murat C."/>
            <person name="Nagy L.G."/>
            <person name="Nolan M."/>
            <person name="Ohm R.A."/>
            <person name="Patyshakuliyeva A."/>
            <person name="Rokas A."/>
            <person name="Ruiz-Duenas F.J."/>
            <person name="Sabat G."/>
            <person name="Salamov A."/>
            <person name="Samejima M."/>
            <person name="Schmutz J."/>
            <person name="Slot J.C."/>
            <person name="St John F."/>
            <person name="Stenlid J."/>
            <person name="Sun H."/>
            <person name="Sun S."/>
            <person name="Syed K."/>
            <person name="Tsang A."/>
            <person name="Wiebenga A."/>
            <person name="Young D."/>
            <person name="Pisabarro A."/>
            <person name="Eastwood D.C."/>
            <person name="Martin F."/>
            <person name="Cullen D."/>
            <person name="Grigoriev I.V."/>
            <person name="Hibbett D.S."/>
        </authorList>
    </citation>
    <scope>NUCLEOTIDE SEQUENCE [LARGE SCALE GENOMIC DNA]</scope>
    <source>
        <strain evidence="7">RWD-64-598 SS2</strain>
    </source>
</reference>
<evidence type="ECO:0000313" key="7">
    <source>
        <dbReference type="Proteomes" id="UP000053558"/>
    </source>
</evidence>
<dbReference type="OMA" id="PTINMAV"/>
<dbReference type="EMBL" id="JH711578">
    <property type="protein sequence ID" value="EIW81527.1"/>
    <property type="molecule type" value="Genomic_DNA"/>
</dbReference>
<dbReference type="PANTHER" id="PTHR12714:SF9">
    <property type="entry name" value="PROTEIN-S-ISOPRENYLCYSTEINE O-METHYLTRANSFERASE"/>
    <property type="match status" value="1"/>
</dbReference>
<comment type="similarity">
    <text evidence="5">Belongs to the class VI-like SAM-binding methyltransferase superfamily. Isoprenylcysteine carboxyl methyltransferase family.</text>
</comment>
<dbReference type="Gene3D" id="1.20.120.1630">
    <property type="match status" value="1"/>
</dbReference>
<keyword evidence="3" id="KW-1133">Transmembrane helix</keyword>
<dbReference type="GO" id="GO:0004671">
    <property type="term" value="F:protein C-terminal S-isoprenylcysteine carboxyl O-methyltransferase activity"/>
    <property type="evidence" value="ECO:0007669"/>
    <property type="project" value="UniProtKB-EC"/>
</dbReference>
<comment type="catalytic activity">
    <reaction evidence="5">
        <text>[protein]-C-terminal S-[(2E,6E)-farnesyl]-L-cysteine + S-adenosyl-L-methionine = [protein]-C-terminal S-[(2E,6E)-farnesyl]-L-cysteine methyl ester + S-adenosyl-L-homocysteine</text>
        <dbReference type="Rhea" id="RHEA:21672"/>
        <dbReference type="Rhea" id="RHEA-COMP:12125"/>
        <dbReference type="Rhea" id="RHEA-COMP:12126"/>
        <dbReference type="ChEBI" id="CHEBI:57856"/>
        <dbReference type="ChEBI" id="CHEBI:59789"/>
        <dbReference type="ChEBI" id="CHEBI:90510"/>
        <dbReference type="ChEBI" id="CHEBI:90511"/>
        <dbReference type="EC" id="2.1.1.100"/>
    </reaction>
</comment>
<dbReference type="GO" id="GO:0032259">
    <property type="term" value="P:methylation"/>
    <property type="evidence" value="ECO:0007669"/>
    <property type="project" value="UniProtKB-KW"/>
</dbReference>
<protein>
    <recommendedName>
        <fullName evidence="5">Protein-S-isoprenylcysteine O-methyltransferase</fullName>
        <ecNumber evidence="5">2.1.1.100</ecNumber>
    </recommendedName>
</protein>
<comment type="caution">
    <text evidence="6">The sequence shown here is derived from an EMBL/GenBank/DDBJ whole genome shotgun (WGS) entry which is preliminary data.</text>
</comment>
<keyword evidence="7" id="KW-1185">Reference proteome</keyword>
<keyword evidence="2" id="KW-0812">Transmembrane</keyword>
<proteinExistence type="inferred from homology"/>
<dbReference type="Pfam" id="PF04140">
    <property type="entry name" value="ICMT"/>
    <property type="match status" value="1"/>
</dbReference>
<comment type="subcellular location">
    <subcellularLocation>
        <location evidence="5">Endoplasmic reticulum membrane</location>
        <topology evidence="5">Multi-pass membrane protein</topology>
    </subcellularLocation>
    <subcellularLocation>
        <location evidence="1">Membrane</location>
        <topology evidence="1">Multi-pass membrane protein</topology>
    </subcellularLocation>
</comment>
<keyword evidence="5" id="KW-0949">S-adenosyl-L-methionine</keyword>
<dbReference type="InterPro" id="IPR007269">
    <property type="entry name" value="ICMT_MeTrfase"/>
</dbReference>
<sequence length="257" mass="28224">MSWLKAGLQIAAVTAFNISLTNPNPSESTRKSLKTSDFKKPRFDDLIIRALVPLSNVGAPSPIYFLRRLTLDEHDLCKLAIILPVIAETLIAVALSFPSSPYTPKILALLGHNPLTSTPTPSPLYTAGAVLTVLGSIARVHCFRVLGKHFTFNIGILKDHALVTSGPYSYVRHPSYACMILQIASLVLMHAAPDSGADACKAVRVAVALLWGFSASCLLKLAVERPPVEDEFLHKEFGKEWEEYSRRVKYRLIPGVY</sequence>
<keyword evidence="5" id="KW-0808">Transferase</keyword>
<dbReference type="GO" id="GO:0005789">
    <property type="term" value="C:endoplasmic reticulum membrane"/>
    <property type="evidence" value="ECO:0007669"/>
    <property type="project" value="UniProtKB-SubCell"/>
</dbReference>
<name>A0A5M3MR45_CONPW</name>
<dbReference type="EC" id="2.1.1.100" evidence="5"/>
<keyword evidence="4" id="KW-0472">Membrane</keyword>
<evidence type="ECO:0000313" key="6">
    <source>
        <dbReference type="EMBL" id="EIW81527.1"/>
    </source>
</evidence>
<dbReference type="AlphaFoldDB" id="A0A5M3MR45"/>
<dbReference type="OrthoDB" id="422086at2759"/>
<evidence type="ECO:0000256" key="3">
    <source>
        <dbReference type="ARBA" id="ARBA00022989"/>
    </source>
</evidence>
<evidence type="ECO:0000256" key="5">
    <source>
        <dbReference type="RuleBase" id="RU362022"/>
    </source>
</evidence>
<evidence type="ECO:0000256" key="1">
    <source>
        <dbReference type="ARBA" id="ARBA00004141"/>
    </source>
</evidence>
<accession>A0A5M3MR45</accession>
<gene>
    <name evidence="6" type="ORF">CONPUDRAFT_56307</name>
</gene>
<keyword evidence="5" id="KW-0489">Methyltransferase</keyword>
<keyword evidence="5" id="KW-0256">Endoplasmic reticulum</keyword>